<evidence type="ECO:0000256" key="2">
    <source>
        <dbReference type="ARBA" id="ARBA00013147"/>
    </source>
</evidence>
<dbReference type="PANTHER" id="PTHR21022">
    <property type="entry name" value="PREPHENATE DEHYDRATASE P PROTEIN"/>
    <property type="match status" value="1"/>
</dbReference>
<protein>
    <recommendedName>
        <fullName evidence="3">Prephenate dehydratase</fullName>
        <ecNumber evidence="2">4.2.1.51</ecNumber>
    </recommendedName>
</protein>
<dbReference type="GO" id="GO:0005737">
    <property type="term" value="C:cytoplasm"/>
    <property type="evidence" value="ECO:0007669"/>
    <property type="project" value="TreeGrafter"/>
</dbReference>
<dbReference type="PANTHER" id="PTHR21022:SF19">
    <property type="entry name" value="PREPHENATE DEHYDRATASE-RELATED"/>
    <property type="match status" value="1"/>
</dbReference>
<dbReference type="UniPathway" id="UPA00121">
    <property type="reaction ID" value="UER00345"/>
</dbReference>
<keyword evidence="4" id="KW-0028">Amino-acid biosynthesis</keyword>
<proteinExistence type="predicted"/>
<evidence type="ECO:0000259" key="10">
    <source>
        <dbReference type="PROSITE" id="PS51171"/>
    </source>
</evidence>
<dbReference type="CDD" id="cd04905">
    <property type="entry name" value="ACT_CM-PDT"/>
    <property type="match status" value="1"/>
</dbReference>
<dbReference type="Gene3D" id="3.40.190.10">
    <property type="entry name" value="Periplasmic binding protein-like II"/>
    <property type="match status" value="2"/>
</dbReference>
<dbReference type="EC" id="4.2.1.51" evidence="2"/>
<evidence type="ECO:0000256" key="3">
    <source>
        <dbReference type="ARBA" id="ARBA00021872"/>
    </source>
</evidence>
<evidence type="ECO:0000256" key="4">
    <source>
        <dbReference type="ARBA" id="ARBA00022605"/>
    </source>
</evidence>
<dbReference type="Gene3D" id="3.30.70.260">
    <property type="match status" value="1"/>
</dbReference>
<dbReference type="EMBL" id="FOPJ01000015">
    <property type="protein sequence ID" value="SFG79324.1"/>
    <property type="molecule type" value="Genomic_DNA"/>
</dbReference>
<dbReference type="InterPro" id="IPR001086">
    <property type="entry name" value="Preph_deHydtase"/>
</dbReference>
<sequence length="292" mass="31126">MNPQPDTCTSESDYRVAYLGPAGTFTEAAVRQFEDAGAFPRAVHLDSCSSPGEALDKVRAGHADAAVVAIENSVDGPVTPTLDALAKGEVQIFGETELDIAFAIMVRPGTQAAEVESFSTHPVAHQQVQGWMKEHMPRARFIAASSNAAAAQAVAEGEADAAAAPLRAAELFGLEVLAEKVADVGNARTRFVLVRLAGDPAPRSGHDRTALVFRLPNEPGSLVGALNEFAVRGVDMSRIGSRPTRRERYTYDFHVDLVGHIEDQDVAEAVEAVATRAQQLIYLGSWPIGDPQ</sequence>
<gene>
    <name evidence="12" type="ORF">SAMN05660282_01970</name>
</gene>
<evidence type="ECO:0000313" key="12">
    <source>
        <dbReference type="EMBL" id="SFG79324.1"/>
    </source>
</evidence>
<evidence type="ECO:0000256" key="7">
    <source>
        <dbReference type="ARBA" id="ARBA00023239"/>
    </source>
</evidence>
<dbReference type="PIRSF" id="PIRSF001500">
    <property type="entry name" value="Chor_mut_pdt_Ppr"/>
    <property type="match status" value="1"/>
</dbReference>
<keyword evidence="6" id="KW-0584">Phenylalanine biosynthesis</keyword>
<organism evidence="12 13">
    <name type="scientific">Corynebacterium spheniscorum</name>
    <dbReference type="NCBI Taxonomy" id="185761"/>
    <lineage>
        <taxon>Bacteria</taxon>
        <taxon>Bacillati</taxon>
        <taxon>Actinomycetota</taxon>
        <taxon>Actinomycetes</taxon>
        <taxon>Mycobacteriales</taxon>
        <taxon>Corynebacteriaceae</taxon>
        <taxon>Corynebacterium</taxon>
    </lineage>
</organism>
<dbReference type="GO" id="GO:0009094">
    <property type="term" value="P:L-phenylalanine biosynthetic process"/>
    <property type="evidence" value="ECO:0007669"/>
    <property type="project" value="UniProtKB-UniPathway"/>
</dbReference>
<evidence type="ECO:0000256" key="5">
    <source>
        <dbReference type="ARBA" id="ARBA00023141"/>
    </source>
</evidence>
<dbReference type="STRING" id="185761.SAMN05660282_01970"/>
<dbReference type="SUPFAM" id="SSF55021">
    <property type="entry name" value="ACT-like"/>
    <property type="match status" value="1"/>
</dbReference>
<keyword evidence="13" id="KW-1185">Reference proteome</keyword>
<dbReference type="PROSITE" id="PS51171">
    <property type="entry name" value="PREPHENATE_DEHYDR_3"/>
    <property type="match status" value="1"/>
</dbReference>
<dbReference type="PROSITE" id="PS51671">
    <property type="entry name" value="ACT"/>
    <property type="match status" value="1"/>
</dbReference>
<feature type="domain" description="ACT" evidence="11">
    <location>
        <begin position="210"/>
        <end position="287"/>
    </location>
</feature>
<evidence type="ECO:0000256" key="8">
    <source>
        <dbReference type="ARBA" id="ARBA00047848"/>
    </source>
</evidence>
<feature type="domain" description="Prephenate dehydratase" evidence="10">
    <location>
        <begin position="15"/>
        <end position="196"/>
    </location>
</feature>
<comment type="catalytic activity">
    <reaction evidence="8">
        <text>prephenate + H(+) = 3-phenylpyruvate + CO2 + H2O</text>
        <dbReference type="Rhea" id="RHEA:21648"/>
        <dbReference type="ChEBI" id="CHEBI:15377"/>
        <dbReference type="ChEBI" id="CHEBI:15378"/>
        <dbReference type="ChEBI" id="CHEBI:16526"/>
        <dbReference type="ChEBI" id="CHEBI:18005"/>
        <dbReference type="ChEBI" id="CHEBI:29934"/>
        <dbReference type="EC" id="4.2.1.51"/>
    </reaction>
</comment>
<evidence type="ECO:0000256" key="9">
    <source>
        <dbReference type="PIRSR" id="PIRSR001500-2"/>
    </source>
</evidence>
<dbReference type="InterPro" id="IPR002912">
    <property type="entry name" value="ACT_dom"/>
</dbReference>
<dbReference type="InterPro" id="IPR045865">
    <property type="entry name" value="ACT-like_dom_sf"/>
</dbReference>
<dbReference type="RefSeq" id="WP_092286877.1">
    <property type="nucleotide sequence ID" value="NZ_FOPJ01000015.1"/>
</dbReference>
<dbReference type="Proteomes" id="UP000199065">
    <property type="component" value="Unassembled WGS sequence"/>
</dbReference>
<dbReference type="AlphaFoldDB" id="A0A1I2UQD2"/>
<comment type="pathway">
    <text evidence="1">Amino-acid biosynthesis; L-phenylalanine biosynthesis; phenylpyruvate from prephenate: step 1/1.</text>
</comment>
<evidence type="ECO:0000256" key="6">
    <source>
        <dbReference type="ARBA" id="ARBA00023222"/>
    </source>
</evidence>
<dbReference type="GO" id="GO:0004664">
    <property type="term" value="F:prephenate dehydratase activity"/>
    <property type="evidence" value="ECO:0007669"/>
    <property type="project" value="UniProtKB-EC"/>
</dbReference>
<evidence type="ECO:0000259" key="11">
    <source>
        <dbReference type="PROSITE" id="PS51671"/>
    </source>
</evidence>
<dbReference type="OrthoDB" id="9802281at2"/>
<accession>A0A1I2UQD2</accession>
<dbReference type="Pfam" id="PF00800">
    <property type="entry name" value="PDT"/>
    <property type="match status" value="1"/>
</dbReference>
<evidence type="ECO:0000313" key="13">
    <source>
        <dbReference type="Proteomes" id="UP000199065"/>
    </source>
</evidence>
<dbReference type="InterPro" id="IPR008242">
    <property type="entry name" value="Chor_mutase/pphenate_deHydtase"/>
</dbReference>
<dbReference type="CDD" id="cd13632">
    <property type="entry name" value="PBP2_Aa-PDT_like"/>
    <property type="match status" value="1"/>
</dbReference>
<name>A0A1I2UQD2_9CORY</name>
<dbReference type="PROSITE" id="PS00857">
    <property type="entry name" value="PREPHENATE_DEHYDR_1"/>
    <property type="match status" value="1"/>
</dbReference>
<feature type="site" description="Essential for prephenate dehydratase activity" evidence="9">
    <location>
        <position position="189"/>
    </location>
</feature>
<dbReference type="NCBIfam" id="NF008865">
    <property type="entry name" value="PRK11898.1"/>
    <property type="match status" value="1"/>
</dbReference>
<dbReference type="InterPro" id="IPR018528">
    <property type="entry name" value="Preph_deHydtase_CS"/>
</dbReference>
<reference evidence="12 13" key="1">
    <citation type="submission" date="2016-10" db="EMBL/GenBank/DDBJ databases">
        <authorList>
            <person name="de Groot N.N."/>
        </authorList>
    </citation>
    <scope>NUCLEOTIDE SEQUENCE [LARGE SCALE GENOMIC DNA]</scope>
    <source>
        <strain>J11</strain>
        <strain evidence="13">PG 39</strain>
    </source>
</reference>
<evidence type="ECO:0000256" key="1">
    <source>
        <dbReference type="ARBA" id="ARBA00004741"/>
    </source>
</evidence>
<dbReference type="SUPFAM" id="SSF53850">
    <property type="entry name" value="Periplasmic binding protein-like II"/>
    <property type="match status" value="1"/>
</dbReference>
<dbReference type="Pfam" id="PF01842">
    <property type="entry name" value="ACT"/>
    <property type="match status" value="1"/>
</dbReference>
<keyword evidence="7" id="KW-0456">Lyase</keyword>
<keyword evidence="5" id="KW-0057">Aromatic amino acid biosynthesis</keyword>